<organism evidence="1">
    <name type="scientific">Daphnia magna</name>
    <dbReference type="NCBI Taxonomy" id="35525"/>
    <lineage>
        <taxon>Eukaryota</taxon>
        <taxon>Metazoa</taxon>
        <taxon>Ecdysozoa</taxon>
        <taxon>Arthropoda</taxon>
        <taxon>Crustacea</taxon>
        <taxon>Branchiopoda</taxon>
        <taxon>Diplostraca</taxon>
        <taxon>Cladocera</taxon>
        <taxon>Anomopoda</taxon>
        <taxon>Daphniidae</taxon>
        <taxon>Daphnia</taxon>
    </lineage>
</organism>
<accession>A0A0P5DN52</accession>
<proteinExistence type="predicted"/>
<dbReference type="EMBL" id="GDIQ01012388">
    <property type="protein sequence ID" value="JAN82349.1"/>
    <property type="molecule type" value="Transcribed_RNA"/>
</dbReference>
<evidence type="ECO:0000313" key="1">
    <source>
        <dbReference type="EMBL" id="JAN82349.1"/>
    </source>
</evidence>
<protein>
    <submittedName>
        <fullName evidence="1">Uncharacterized protein</fullName>
    </submittedName>
</protein>
<name>A0A0P5DN52_9CRUS</name>
<reference evidence="1" key="1">
    <citation type="submission" date="2015-10" db="EMBL/GenBank/DDBJ databases">
        <title>EvidentialGene: Evidence-directed Construction of Complete mRNA Transcriptomes without Genomes.</title>
        <authorList>
            <person name="Gilbert D.G."/>
        </authorList>
    </citation>
    <scope>NUCLEOTIDE SEQUENCE</scope>
</reference>
<dbReference type="AlphaFoldDB" id="A0A0P5DN52"/>
<sequence>MCIHVQYRVRDCVLLDSFISSAAYGSSAARHIDTHTSWRVLTASDWNWVSSLLFSLFIQLGYPYIYVGSRLYLVK</sequence>